<accession>A0ABX3T2H6</accession>
<sequence>MPFRSAVSQLLGRLFLGLPDAIVAAGARMCDDANLSRVCFRAGGHELNRSGQFSDPATRVLFSASRSLLESRVRRRVRALPNVVVLDGHDVVGPIASQPDRITGARVVDRDTGTETVLDADLVVDAMGRSARTPAFLENLGYGRPVEQRALMHGSYSSQLLRIPDGMIPELLIFVCPEADRPTGGALSAYENGTWILSVGCVDRREPPRDLAGMISVFAQFAPAAAAAAVRAGETLGEVAVIRHRGVWRRYDKMPTFPTGLLAFGDAICSLNPIYGQGITMALLEAVTLRECLLRADADLSKRFFRAAAQRIGPVWVANQANDLYLTKAARPHSHCR</sequence>
<name>A0ABX3T2H6_9MYCO</name>
<comment type="caution">
    <text evidence="1">The sequence shown here is derived from an EMBL/GenBank/DDBJ whole genome shotgun (WGS) entry which is preliminary data.</text>
</comment>
<evidence type="ECO:0008006" key="3">
    <source>
        <dbReference type="Google" id="ProtNLM"/>
    </source>
</evidence>
<dbReference type="Gene3D" id="3.50.50.60">
    <property type="entry name" value="FAD/NAD(P)-binding domain"/>
    <property type="match status" value="1"/>
</dbReference>
<dbReference type="EMBL" id="MVIC01000041">
    <property type="protein sequence ID" value="ORB11906.1"/>
    <property type="molecule type" value="Genomic_DNA"/>
</dbReference>
<dbReference type="Proteomes" id="UP000192374">
    <property type="component" value="Unassembled WGS sequence"/>
</dbReference>
<gene>
    <name evidence="1" type="ORF">BST37_17670</name>
</gene>
<evidence type="ECO:0000313" key="1">
    <source>
        <dbReference type="EMBL" id="ORB11906.1"/>
    </source>
</evidence>
<evidence type="ECO:0000313" key="2">
    <source>
        <dbReference type="Proteomes" id="UP000192374"/>
    </source>
</evidence>
<organism evidence="1 2">
    <name type="scientific">Mycobacterium noviomagense</name>
    <dbReference type="NCBI Taxonomy" id="459858"/>
    <lineage>
        <taxon>Bacteria</taxon>
        <taxon>Bacillati</taxon>
        <taxon>Actinomycetota</taxon>
        <taxon>Actinomycetes</taxon>
        <taxon>Mycobacteriales</taxon>
        <taxon>Mycobacteriaceae</taxon>
        <taxon>Mycobacterium</taxon>
    </lineage>
</organism>
<proteinExistence type="predicted"/>
<dbReference type="InterPro" id="IPR036188">
    <property type="entry name" value="FAD/NAD-bd_sf"/>
</dbReference>
<keyword evidence="2" id="KW-1185">Reference proteome</keyword>
<dbReference type="SUPFAM" id="SSF51905">
    <property type="entry name" value="FAD/NAD(P)-binding domain"/>
    <property type="match status" value="1"/>
</dbReference>
<dbReference type="RefSeq" id="WP_083089073.1">
    <property type="nucleotide sequence ID" value="NZ_AP022583.1"/>
</dbReference>
<protein>
    <recommendedName>
        <fullName evidence="3">Hydroxylase</fullName>
    </recommendedName>
</protein>
<reference evidence="1 2" key="1">
    <citation type="submission" date="2017-02" db="EMBL/GenBank/DDBJ databases">
        <title>The new phylogeny of genus Mycobacterium.</title>
        <authorList>
            <person name="Tortoli E."/>
            <person name="Trovato A."/>
            <person name="Cirillo D.M."/>
        </authorList>
    </citation>
    <scope>NUCLEOTIDE SEQUENCE [LARGE SCALE GENOMIC DNA]</scope>
    <source>
        <strain evidence="1 2">DSM 45145</strain>
    </source>
</reference>